<keyword evidence="3" id="KW-0808">Transferase</keyword>
<reference evidence="3 4" key="1">
    <citation type="submission" date="2024-06" db="EMBL/GenBank/DDBJ databases">
        <title>Flavobacterium spp. isolated from glacier.</title>
        <authorList>
            <person name="Han D."/>
        </authorList>
    </citation>
    <scope>NUCLEOTIDE SEQUENCE [LARGE SCALE GENOMIC DNA]</scope>
    <source>
        <strain evidence="3 4">ZS1P70</strain>
    </source>
</reference>
<sequence length="181" mass="20805">MLVGHLGFPLPYFMNEETGTNVIMINLGKVTGLIFNGPASIICFFIISGFCINFPFRNQQSINLLSYFSRRLLRIGIPALIALALYVNFNDGFLKKEPQLGVLWSVICEMIYYLIFPILFYIRKSIKWDYIFCVAYFILFSVLLFNLDLVTESNNAYSPSLYLGWLIGLSCWLLGCWLSEN</sequence>
<dbReference type="Pfam" id="PF01757">
    <property type="entry name" value="Acyl_transf_3"/>
    <property type="match status" value="1"/>
</dbReference>
<gene>
    <name evidence="3" type="ORF">ACFX5F_12230</name>
</gene>
<dbReference type="GO" id="GO:0016746">
    <property type="term" value="F:acyltransferase activity"/>
    <property type="evidence" value="ECO:0007669"/>
    <property type="project" value="UniProtKB-KW"/>
</dbReference>
<feature type="transmembrane region" description="Helical" evidence="1">
    <location>
        <begin position="129"/>
        <end position="147"/>
    </location>
</feature>
<dbReference type="EC" id="2.3.-.-" evidence="3"/>
<evidence type="ECO:0000259" key="2">
    <source>
        <dbReference type="Pfam" id="PF01757"/>
    </source>
</evidence>
<keyword evidence="1" id="KW-0812">Transmembrane</keyword>
<feature type="domain" description="Acyltransferase 3" evidence="2">
    <location>
        <begin position="24"/>
        <end position="169"/>
    </location>
</feature>
<name>A0ABW6I6U5_9FLAO</name>
<keyword evidence="4" id="KW-1185">Reference proteome</keyword>
<feature type="transmembrane region" description="Helical" evidence="1">
    <location>
        <begin position="33"/>
        <end position="52"/>
    </location>
</feature>
<dbReference type="InterPro" id="IPR002656">
    <property type="entry name" value="Acyl_transf_3_dom"/>
</dbReference>
<keyword evidence="3" id="KW-0012">Acyltransferase</keyword>
<feature type="transmembrane region" description="Helical" evidence="1">
    <location>
        <begin position="101"/>
        <end position="122"/>
    </location>
</feature>
<protein>
    <submittedName>
        <fullName evidence="3">Acyltransferase family protein</fullName>
        <ecNumber evidence="3">2.3.-.-</ecNumber>
    </submittedName>
</protein>
<comment type="caution">
    <text evidence="3">The sequence shown here is derived from an EMBL/GenBank/DDBJ whole genome shotgun (WGS) entry which is preliminary data.</text>
</comment>
<dbReference type="EMBL" id="JBHZPY010000010">
    <property type="protein sequence ID" value="MFE3871989.1"/>
    <property type="molecule type" value="Genomic_DNA"/>
</dbReference>
<organism evidence="3 4">
    <name type="scientific">Flavobacterium zhoui</name>
    <dbReference type="NCBI Taxonomy" id="3230414"/>
    <lineage>
        <taxon>Bacteria</taxon>
        <taxon>Pseudomonadati</taxon>
        <taxon>Bacteroidota</taxon>
        <taxon>Flavobacteriia</taxon>
        <taxon>Flavobacteriales</taxon>
        <taxon>Flavobacteriaceae</taxon>
        <taxon>Flavobacterium</taxon>
    </lineage>
</organism>
<dbReference type="RefSeq" id="WP_379852319.1">
    <property type="nucleotide sequence ID" value="NZ_JBHZPY010000010.1"/>
</dbReference>
<keyword evidence="1" id="KW-1133">Transmembrane helix</keyword>
<proteinExistence type="predicted"/>
<dbReference type="Proteomes" id="UP001600107">
    <property type="component" value="Unassembled WGS sequence"/>
</dbReference>
<evidence type="ECO:0000313" key="3">
    <source>
        <dbReference type="EMBL" id="MFE3871989.1"/>
    </source>
</evidence>
<evidence type="ECO:0000256" key="1">
    <source>
        <dbReference type="SAM" id="Phobius"/>
    </source>
</evidence>
<evidence type="ECO:0000313" key="4">
    <source>
        <dbReference type="Proteomes" id="UP001600107"/>
    </source>
</evidence>
<accession>A0ABW6I6U5</accession>
<feature type="transmembrane region" description="Helical" evidence="1">
    <location>
        <begin position="72"/>
        <end position="89"/>
    </location>
</feature>
<feature type="transmembrane region" description="Helical" evidence="1">
    <location>
        <begin position="159"/>
        <end position="178"/>
    </location>
</feature>
<keyword evidence="1" id="KW-0472">Membrane</keyword>